<organism evidence="2 3">
    <name type="scientific">Massilia varians</name>
    <dbReference type="NCBI Taxonomy" id="457921"/>
    <lineage>
        <taxon>Bacteria</taxon>
        <taxon>Pseudomonadati</taxon>
        <taxon>Pseudomonadota</taxon>
        <taxon>Betaproteobacteria</taxon>
        <taxon>Burkholderiales</taxon>
        <taxon>Oxalobacteraceae</taxon>
        <taxon>Telluria group</taxon>
        <taxon>Massilia</taxon>
    </lineage>
</organism>
<name>A0ABM8C5G8_9BURK</name>
<evidence type="ECO:0000313" key="2">
    <source>
        <dbReference type="EMBL" id="BDT58474.1"/>
    </source>
</evidence>
<evidence type="ECO:0000313" key="3">
    <source>
        <dbReference type="Proteomes" id="UP001163336"/>
    </source>
</evidence>
<reference evidence="2" key="1">
    <citation type="submission" date="2022-11" db="EMBL/GenBank/DDBJ databases">
        <title>Isolation and characterization of PLA-degrading bacterium Massilia sp. from Antarctic soil.</title>
        <authorList>
            <person name="Sato K."/>
            <person name="Gomez-Fuentes C."/>
            <person name="Ahmad S.A."/>
            <person name="Zulkharnain A."/>
        </authorList>
    </citation>
    <scope>NUCLEOTIDE SEQUENCE</scope>
    <source>
        <strain evidence="2">N-3</strain>
    </source>
</reference>
<dbReference type="Proteomes" id="UP001163336">
    <property type="component" value="Chromosome"/>
</dbReference>
<dbReference type="EMBL" id="AP026966">
    <property type="protein sequence ID" value="BDT58474.1"/>
    <property type="molecule type" value="Genomic_DNA"/>
</dbReference>
<keyword evidence="1" id="KW-0732">Signal</keyword>
<evidence type="ECO:0000256" key="1">
    <source>
        <dbReference type="SAM" id="SignalP"/>
    </source>
</evidence>
<gene>
    <name evidence="2" type="ORF">MasN3_19680</name>
</gene>
<sequence length="171" mass="17589">MRQFLVLAAMVLASACTERAPAPAPLPAAEAPRLSATGVGPIRFGMPLAQAQAVAGKASLPESFDPACSMVRFAALPGLRFMVENGTVTRADADPGIPNVLGLAVGDTLAQVRARHPGAQLAPHKYVENGHTISIPSADGEAAIVLEEEGGRLTNIRAGRQPAVGYVETCG</sequence>
<accession>A0ABM8C5G8</accession>
<proteinExistence type="predicted"/>
<feature type="chain" id="PRO_5045318327" evidence="1">
    <location>
        <begin position="21"/>
        <end position="171"/>
    </location>
</feature>
<dbReference type="RefSeq" id="WP_281913862.1">
    <property type="nucleotide sequence ID" value="NZ_AP026966.1"/>
</dbReference>
<dbReference type="PROSITE" id="PS51257">
    <property type="entry name" value="PROKAR_LIPOPROTEIN"/>
    <property type="match status" value="1"/>
</dbReference>
<keyword evidence="3" id="KW-1185">Reference proteome</keyword>
<protein>
    <submittedName>
        <fullName evidence="2">Uncharacterized protein</fullName>
    </submittedName>
</protein>
<feature type="signal peptide" evidence="1">
    <location>
        <begin position="1"/>
        <end position="20"/>
    </location>
</feature>